<evidence type="ECO:0000256" key="3">
    <source>
        <dbReference type="ARBA" id="ARBA00022692"/>
    </source>
</evidence>
<evidence type="ECO:0000256" key="6">
    <source>
        <dbReference type="SAM" id="MobiDB-lite"/>
    </source>
</evidence>
<dbReference type="InterPro" id="IPR007237">
    <property type="entry name" value="CD20-like"/>
</dbReference>
<protein>
    <submittedName>
        <fullName evidence="8">Uncharacterized protein</fullName>
    </submittedName>
</protein>
<comment type="similarity">
    <text evidence="2">Belongs to the MS4A family.</text>
</comment>
<evidence type="ECO:0000313" key="8">
    <source>
        <dbReference type="EnsemblMetazoa" id="XP_020914993.1"/>
    </source>
</evidence>
<dbReference type="AlphaFoldDB" id="A0A913Y4I1"/>
<evidence type="ECO:0000256" key="7">
    <source>
        <dbReference type="SAM" id="Phobius"/>
    </source>
</evidence>
<dbReference type="Proteomes" id="UP000887567">
    <property type="component" value="Unplaced"/>
</dbReference>
<feature type="region of interest" description="Disordered" evidence="6">
    <location>
        <begin position="239"/>
        <end position="278"/>
    </location>
</feature>
<keyword evidence="9" id="KW-1185">Reference proteome</keyword>
<name>A0A913Y4I1_EXADI</name>
<feature type="transmembrane region" description="Helical" evidence="7">
    <location>
        <begin position="82"/>
        <end position="105"/>
    </location>
</feature>
<organism evidence="8 9">
    <name type="scientific">Exaiptasia diaphana</name>
    <name type="common">Tropical sea anemone</name>
    <name type="synonym">Aiptasia pulchella</name>
    <dbReference type="NCBI Taxonomy" id="2652724"/>
    <lineage>
        <taxon>Eukaryota</taxon>
        <taxon>Metazoa</taxon>
        <taxon>Cnidaria</taxon>
        <taxon>Anthozoa</taxon>
        <taxon>Hexacorallia</taxon>
        <taxon>Actiniaria</taxon>
        <taxon>Aiptasiidae</taxon>
        <taxon>Exaiptasia</taxon>
    </lineage>
</organism>
<reference evidence="8" key="1">
    <citation type="submission" date="2022-11" db="UniProtKB">
        <authorList>
            <consortium name="EnsemblMetazoa"/>
        </authorList>
    </citation>
    <scope>IDENTIFICATION</scope>
</reference>
<dbReference type="GO" id="GO:0016020">
    <property type="term" value="C:membrane"/>
    <property type="evidence" value="ECO:0007669"/>
    <property type="project" value="UniProtKB-SubCell"/>
</dbReference>
<feature type="transmembrane region" description="Helical" evidence="7">
    <location>
        <begin position="145"/>
        <end position="167"/>
    </location>
</feature>
<feature type="compositionally biased region" description="Polar residues" evidence="6">
    <location>
        <begin position="267"/>
        <end position="278"/>
    </location>
</feature>
<dbReference type="PANTHER" id="PTHR23320:SF165">
    <property type="entry name" value="MARVEL DOMAIN-CONTAINING PROTEIN"/>
    <property type="match status" value="1"/>
</dbReference>
<keyword evidence="3 7" id="KW-0812">Transmembrane</keyword>
<dbReference type="EnsemblMetazoa" id="XM_021059334.2">
    <property type="protein sequence ID" value="XP_020914993.1"/>
    <property type="gene ID" value="LOC110252503"/>
</dbReference>
<dbReference type="KEGG" id="epa:110252503"/>
<evidence type="ECO:0000256" key="2">
    <source>
        <dbReference type="ARBA" id="ARBA00009565"/>
    </source>
</evidence>
<feature type="transmembrane region" description="Helical" evidence="7">
    <location>
        <begin position="44"/>
        <end position="62"/>
    </location>
</feature>
<feature type="transmembrane region" description="Helical" evidence="7">
    <location>
        <begin position="12"/>
        <end position="32"/>
    </location>
</feature>
<evidence type="ECO:0000313" key="9">
    <source>
        <dbReference type="Proteomes" id="UP000887567"/>
    </source>
</evidence>
<dbReference type="PANTHER" id="PTHR23320">
    <property type="entry name" value="MEMBRANE-SPANNING 4-DOMAINS SUBFAMILY A MS4A -RELATED"/>
    <property type="match status" value="1"/>
</dbReference>
<evidence type="ECO:0000256" key="4">
    <source>
        <dbReference type="ARBA" id="ARBA00022989"/>
    </source>
</evidence>
<evidence type="ECO:0000256" key="1">
    <source>
        <dbReference type="ARBA" id="ARBA00004141"/>
    </source>
</evidence>
<evidence type="ECO:0000256" key="5">
    <source>
        <dbReference type="ARBA" id="ARBA00023136"/>
    </source>
</evidence>
<sequence>MGFSFKYTRYSAIAQITLGVLSIVFGIADRAVMYKRHAFHSESVVPIWMGVWFVITGVIGVHGSKRSNARDGRASRPLIGTYLAFSIVSTVFAAVIIIMYTIGVARVITKGSPCRYAEEYVYVYNSQHYRDYKYISVEKECKTSVAMGSLVIIFAILEFCVGIWASICACTNGCCDCCNPTMQQPTQMGQVIYLQTQQGPQAYIMTQSANGVPVAVPAMVPGQVQMSAVPAPTQAMYPSPAGAQGGGAQGGVAQGGGTHDVHKAPYFQTQSTPPAYLA</sequence>
<keyword evidence="5 7" id="KW-0472">Membrane</keyword>
<dbReference type="RefSeq" id="XP_020914993.1">
    <property type="nucleotide sequence ID" value="XM_021059334.2"/>
</dbReference>
<dbReference type="Pfam" id="PF04103">
    <property type="entry name" value="CD20"/>
    <property type="match status" value="1"/>
</dbReference>
<dbReference type="OMA" id="WEAICCC"/>
<dbReference type="GeneID" id="110252503"/>
<keyword evidence="4 7" id="KW-1133">Transmembrane helix</keyword>
<feature type="compositionally biased region" description="Gly residues" evidence="6">
    <location>
        <begin position="243"/>
        <end position="258"/>
    </location>
</feature>
<proteinExistence type="inferred from homology"/>
<dbReference type="OrthoDB" id="5967320at2759"/>
<dbReference type="InterPro" id="IPR030417">
    <property type="entry name" value="MS4A"/>
</dbReference>
<accession>A0A913Y4I1</accession>
<comment type="subcellular location">
    <subcellularLocation>
        <location evidence="1">Membrane</location>
        <topology evidence="1">Multi-pass membrane protein</topology>
    </subcellularLocation>
</comment>